<dbReference type="OrthoDB" id="4423634at2"/>
<dbReference type="InterPro" id="IPR013815">
    <property type="entry name" value="ATP_grasp_subdomain_1"/>
</dbReference>
<name>A0A1T5M2P2_9MICO</name>
<dbReference type="Proteomes" id="UP000189777">
    <property type="component" value="Unassembled WGS sequence"/>
</dbReference>
<dbReference type="SUPFAM" id="SSF51735">
    <property type="entry name" value="NAD(P)-binding Rossmann-fold domains"/>
    <property type="match status" value="1"/>
</dbReference>
<dbReference type="InterPro" id="IPR003806">
    <property type="entry name" value="ATP-grasp_PylC-type"/>
</dbReference>
<accession>A0A1T5M2P2</accession>
<evidence type="ECO:0000256" key="1">
    <source>
        <dbReference type="PROSITE-ProRule" id="PRU00409"/>
    </source>
</evidence>
<dbReference type="PANTHER" id="PTHR23132">
    <property type="entry name" value="D-ALANINE--D-ALANINE LIGASE"/>
    <property type="match status" value="1"/>
</dbReference>
<dbReference type="PROSITE" id="PS50975">
    <property type="entry name" value="ATP_GRASP"/>
    <property type="match status" value="1"/>
</dbReference>
<dbReference type="InterPro" id="IPR036291">
    <property type="entry name" value="NAD(P)-bd_dom_sf"/>
</dbReference>
<dbReference type="Gene3D" id="3.40.50.20">
    <property type="match status" value="1"/>
</dbReference>
<dbReference type="Pfam" id="PF02655">
    <property type="entry name" value="ATP-grasp_3"/>
    <property type="match status" value="1"/>
</dbReference>
<protein>
    <submittedName>
        <fullName evidence="3">Carbamoylphosphate synthase large subunit</fullName>
    </submittedName>
</protein>
<evidence type="ECO:0000313" key="3">
    <source>
        <dbReference type="EMBL" id="SKC82500.1"/>
    </source>
</evidence>
<evidence type="ECO:0000313" key="4">
    <source>
        <dbReference type="Proteomes" id="UP000189777"/>
    </source>
</evidence>
<dbReference type="RefSeq" id="WP_079576721.1">
    <property type="nucleotide sequence ID" value="NZ_FUZQ01000009.1"/>
</dbReference>
<gene>
    <name evidence="3" type="ORF">SAMN04324258_4379</name>
</gene>
<reference evidence="3 4" key="1">
    <citation type="submission" date="2017-02" db="EMBL/GenBank/DDBJ databases">
        <authorList>
            <person name="Peterson S.W."/>
        </authorList>
    </citation>
    <scope>NUCLEOTIDE SEQUENCE [LARGE SCALE GENOMIC DNA]</scope>
    <source>
        <strain evidence="3 4">DSM 21481</strain>
    </source>
</reference>
<keyword evidence="1" id="KW-0067">ATP-binding</keyword>
<dbReference type="SUPFAM" id="SSF56059">
    <property type="entry name" value="Glutathione synthetase ATP-binding domain-like"/>
    <property type="match status" value="1"/>
</dbReference>
<dbReference type="Gene3D" id="3.30.1490.20">
    <property type="entry name" value="ATP-grasp fold, A domain"/>
    <property type="match status" value="1"/>
</dbReference>
<dbReference type="GO" id="GO:0008716">
    <property type="term" value="F:D-alanine-D-alanine ligase activity"/>
    <property type="evidence" value="ECO:0007669"/>
    <property type="project" value="TreeGrafter"/>
</dbReference>
<keyword evidence="1" id="KW-0547">Nucleotide-binding</keyword>
<dbReference type="PANTHER" id="PTHR23132:SF23">
    <property type="entry name" value="D-ALANINE--D-ALANINE LIGASE B"/>
    <property type="match status" value="1"/>
</dbReference>
<dbReference type="AlphaFoldDB" id="A0A1T5M2P2"/>
<feature type="domain" description="ATP-grasp" evidence="2">
    <location>
        <begin position="123"/>
        <end position="303"/>
    </location>
</feature>
<dbReference type="STRING" id="526729.SAMN04324258_4379"/>
<dbReference type="GO" id="GO:0005524">
    <property type="term" value="F:ATP binding"/>
    <property type="evidence" value="ECO:0007669"/>
    <property type="project" value="UniProtKB-UniRule"/>
</dbReference>
<dbReference type="EMBL" id="FUZQ01000009">
    <property type="protein sequence ID" value="SKC82500.1"/>
    <property type="molecule type" value="Genomic_DNA"/>
</dbReference>
<keyword evidence="4" id="KW-1185">Reference proteome</keyword>
<organism evidence="3 4">
    <name type="scientific">Krasilnikoviella flava</name>
    <dbReference type="NCBI Taxonomy" id="526729"/>
    <lineage>
        <taxon>Bacteria</taxon>
        <taxon>Bacillati</taxon>
        <taxon>Actinomycetota</taxon>
        <taxon>Actinomycetes</taxon>
        <taxon>Micrococcales</taxon>
        <taxon>Promicromonosporaceae</taxon>
        <taxon>Krasilnikoviella</taxon>
    </lineage>
</organism>
<evidence type="ECO:0000259" key="2">
    <source>
        <dbReference type="PROSITE" id="PS50975"/>
    </source>
</evidence>
<dbReference type="Gene3D" id="3.30.470.20">
    <property type="entry name" value="ATP-grasp fold, B domain"/>
    <property type="match status" value="1"/>
</dbReference>
<proteinExistence type="predicted"/>
<sequence>MGDARGQHTIVVTGAAGPAGRALGPQLARRADAARRRVVGVDLAPSPVTGYDVVEAVPAAADPAYDAVTLELLRRHRPRLVVPTVSDELPRLAVLAAAAGLGDSVVLSAPGPTAVAADKLLTMWALERRGVSVPRHLPADALGSAAEALAWAEGPVVVKPRVARGGRGVHVVEDAHDPVWAGTDASWVVQAFAPGTEYSPQVYRSPADGRCVVVVLEKTGRKEGRVGNATAVERLSAGAADDVAKLAARTAEALDLVGPLDMDVRRLADGTPVVLEVNARFGAVSAGAPELLDAVLDDWPGRS</sequence>
<dbReference type="InterPro" id="IPR011761">
    <property type="entry name" value="ATP-grasp"/>
</dbReference>
<dbReference type="GO" id="GO:0046872">
    <property type="term" value="F:metal ion binding"/>
    <property type="evidence" value="ECO:0007669"/>
    <property type="project" value="InterPro"/>
</dbReference>